<dbReference type="STRING" id="75743.A0A401PA19"/>
<dbReference type="SMART" id="SM00184">
    <property type="entry name" value="RING"/>
    <property type="match status" value="1"/>
</dbReference>
<evidence type="ECO:0008006" key="15">
    <source>
        <dbReference type="Google" id="ProtNLM"/>
    </source>
</evidence>
<dbReference type="InterPro" id="IPR000504">
    <property type="entry name" value="RRM_dom"/>
</dbReference>
<evidence type="ECO:0000256" key="5">
    <source>
        <dbReference type="ARBA" id="ARBA00022786"/>
    </source>
</evidence>
<gene>
    <name evidence="13" type="ORF">scyTo_0005563</name>
</gene>
<reference evidence="13 14" key="1">
    <citation type="journal article" date="2018" name="Nat. Ecol. Evol.">
        <title>Shark genomes provide insights into elasmobranch evolution and the origin of vertebrates.</title>
        <authorList>
            <person name="Hara Y"/>
            <person name="Yamaguchi K"/>
            <person name="Onimaru K"/>
            <person name="Kadota M"/>
            <person name="Koyanagi M"/>
            <person name="Keeley SD"/>
            <person name="Tatsumi K"/>
            <person name="Tanaka K"/>
            <person name="Motone F"/>
            <person name="Kageyama Y"/>
            <person name="Nozu R"/>
            <person name="Adachi N"/>
            <person name="Nishimura O"/>
            <person name="Nakagawa R"/>
            <person name="Tanegashima C"/>
            <person name="Kiyatake I"/>
            <person name="Matsumoto R"/>
            <person name="Murakumo K"/>
            <person name="Nishida K"/>
            <person name="Terakita A"/>
            <person name="Kuratani S"/>
            <person name="Sato K"/>
            <person name="Hyodo S Kuraku.S."/>
        </authorList>
    </citation>
    <scope>NUCLEOTIDE SEQUENCE [LARGE SCALE GENOMIC DNA]</scope>
</reference>
<evidence type="ECO:0000256" key="4">
    <source>
        <dbReference type="ARBA" id="ARBA00022771"/>
    </source>
</evidence>
<sequence length="862" mass="98644">MLKSGFCSWHMMSAPRNQLNRCLKECSYRYPAEVGKELQNVQAKYRNLSVCFNYYCYETGVQNKLVNLNGTIPVLCRGFIYNVPIIIWLRNTHPQYPPKCFVKGLPIVCRNPGIHIDNAGMVSSSYLSNWKYPTSHLEGLIEDIKTSFMNCLNDPTQIAFSQAHHSSSSLAVAPQPSIVPSIGNCSQSRQNIPEPLNSGCFLPVYSNVWPLSYQHQGSGYSVSPARTSLSSILLPNKPLREDVKGKSNNAVKKKTNSVEQTVELFQDLQLDKVLHVFNLATSSQNKQGVADTGSSDWIESEDAKPLSLRNAHYSSTFQDKRKMHVLNIPVEFPCHRMKDKLTIFFQRLANGGGEIVDFQYPTRVPGSAIITFGDAKVAERVVQQEHRVITINNKNFSIKVKLYDEKDDVLAKDGIGAKILPVDMVHSHEPWFDLSLIPVDLPREKSDIFQRLLSLQDQNFSTEDVMEAVQSGLNYESALRYLSHECPICSEHVSFSKIVTMTQCNCSFCEDCFRNYFSSVIKEKNIVNVICPMCNIPDLKSHQLQEDVEYFNLLDIQIRHYLDKEVHELFQRKLRDRTLMEMSNFRWCAHCSFGLLHEMDRLRMDCPSCKKSTCFQCKIPWEQQHEGISCEKFKLWKEQNNSELQANKLNIYLRKNGIECPNCRVRFDLSRGGCIHFNCTECHYNFCGGCKRPFKLGSACAFMSSCHTKGLHAHHPRDCFYHLRDWSVERLQQLLHSADISLTAIGTDNGLGQVEGKCKVMEQRETSHGLKDEQCGGTSVKGHLGFCEIHFKQLLVEQINKDSLDPAVLYNKEEMLTELQRWGVTIPKEQVNEQVEQFTHRLRNKILNELKLDNQQTVFNKN</sequence>
<keyword evidence="3" id="KW-0677">Repeat</keyword>
<evidence type="ECO:0000313" key="14">
    <source>
        <dbReference type="Proteomes" id="UP000288216"/>
    </source>
</evidence>
<keyword evidence="1" id="KW-0808">Transferase</keyword>
<dbReference type="PANTHER" id="PTHR16004:SF3">
    <property type="entry name" value="E3 UBIQUITIN-PROTEIN LIGASE RNF31"/>
    <property type="match status" value="1"/>
</dbReference>
<dbReference type="CDD" id="cd20337">
    <property type="entry name" value="BRcat_RBR_HOIP"/>
    <property type="match status" value="1"/>
</dbReference>
<keyword evidence="6" id="KW-0862">Zinc</keyword>
<dbReference type="GO" id="GO:0003723">
    <property type="term" value="F:RNA binding"/>
    <property type="evidence" value="ECO:0007669"/>
    <property type="project" value="UniProtKB-UniRule"/>
</dbReference>
<evidence type="ECO:0000259" key="9">
    <source>
        <dbReference type="PROSITE" id="PS50089"/>
    </source>
</evidence>
<keyword evidence="14" id="KW-1185">Reference proteome</keyword>
<keyword evidence="4 7" id="KW-0863">Zinc-finger</keyword>
<name>A0A401PA19_SCYTO</name>
<dbReference type="PROSITE" id="PS51322">
    <property type="entry name" value="UEV"/>
    <property type="match status" value="1"/>
</dbReference>
<dbReference type="PANTHER" id="PTHR16004">
    <property type="entry name" value="RING FINGER PROTEIN 31-RELATED"/>
    <property type="match status" value="1"/>
</dbReference>
<dbReference type="CDD" id="cd11685">
    <property type="entry name" value="UEV_TSG101-like"/>
    <property type="match status" value="1"/>
</dbReference>
<dbReference type="InterPro" id="IPR013083">
    <property type="entry name" value="Znf_RING/FYVE/PHD"/>
</dbReference>
<protein>
    <recommendedName>
        <fullName evidence="15">RING-type domain-containing protein</fullName>
    </recommendedName>
</protein>
<dbReference type="InterPro" id="IPR044066">
    <property type="entry name" value="TRIAD_supradom"/>
</dbReference>
<evidence type="ECO:0000256" key="2">
    <source>
        <dbReference type="ARBA" id="ARBA00022723"/>
    </source>
</evidence>
<evidence type="ECO:0000256" key="1">
    <source>
        <dbReference type="ARBA" id="ARBA00022679"/>
    </source>
</evidence>
<dbReference type="EMBL" id="BFAA01001751">
    <property type="protein sequence ID" value="GCB69913.1"/>
    <property type="molecule type" value="Genomic_DNA"/>
</dbReference>
<evidence type="ECO:0000256" key="7">
    <source>
        <dbReference type="PROSITE-ProRule" id="PRU00175"/>
    </source>
</evidence>
<organism evidence="13 14">
    <name type="scientific">Scyliorhinus torazame</name>
    <name type="common">Cloudy catshark</name>
    <name type="synonym">Catulus torazame</name>
    <dbReference type="NCBI Taxonomy" id="75743"/>
    <lineage>
        <taxon>Eukaryota</taxon>
        <taxon>Metazoa</taxon>
        <taxon>Chordata</taxon>
        <taxon>Craniata</taxon>
        <taxon>Vertebrata</taxon>
        <taxon>Chondrichthyes</taxon>
        <taxon>Elasmobranchii</taxon>
        <taxon>Galeomorphii</taxon>
        <taxon>Galeoidea</taxon>
        <taxon>Carcharhiniformes</taxon>
        <taxon>Scyliorhinidae</taxon>
        <taxon>Scyliorhinus</taxon>
    </lineage>
</organism>
<keyword evidence="2" id="KW-0479">Metal-binding</keyword>
<dbReference type="PROSITE" id="PS50089">
    <property type="entry name" value="ZF_RING_2"/>
    <property type="match status" value="1"/>
</dbReference>
<dbReference type="OMA" id="GLKDEQC"/>
<dbReference type="InterPro" id="IPR008883">
    <property type="entry name" value="UEV_N"/>
</dbReference>
<dbReference type="CDD" id="cd16631">
    <property type="entry name" value="mRING-HC-C4C4_RBR_HOIP"/>
    <property type="match status" value="1"/>
</dbReference>
<dbReference type="Proteomes" id="UP000288216">
    <property type="component" value="Unassembled WGS sequence"/>
</dbReference>
<evidence type="ECO:0000259" key="12">
    <source>
        <dbReference type="PROSITE" id="PS51873"/>
    </source>
</evidence>
<dbReference type="InterPro" id="IPR012677">
    <property type="entry name" value="Nucleotide-bd_a/b_plait_sf"/>
</dbReference>
<dbReference type="InterPro" id="IPR026254">
    <property type="entry name" value="RNF31-like"/>
</dbReference>
<accession>A0A401PA19</accession>
<dbReference type="InterPro" id="IPR001841">
    <property type="entry name" value="Znf_RING"/>
</dbReference>
<dbReference type="SMART" id="SM00647">
    <property type="entry name" value="IBR"/>
    <property type="match status" value="2"/>
</dbReference>
<dbReference type="InterPro" id="IPR002867">
    <property type="entry name" value="IBR_dom"/>
</dbReference>
<dbReference type="InterPro" id="IPR047542">
    <property type="entry name" value="Rcat_RBR_RNF31-like"/>
</dbReference>
<dbReference type="GO" id="GO:0097039">
    <property type="term" value="P:protein linear polyubiquitination"/>
    <property type="evidence" value="ECO:0007669"/>
    <property type="project" value="TreeGrafter"/>
</dbReference>
<evidence type="ECO:0000259" key="10">
    <source>
        <dbReference type="PROSITE" id="PS50102"/>
    </source>
</evidence>
<dbReference type="Gene3D" id="3.10.110.10">
    <property type="entry name" value="Ubiquitin Conjugating Enzyme"/>
    <property type="match status" value="1"/>
</dbReference>
<evidence type="ECO:0000313" key="13">
    <source>
        <dbReference type="EMBL" id="GCB69913.1"/>
    </source>
</evidence>
<dbReference type="Pfam" id="PF18091">
    <property type="entry name" value="E3_UbLigase_RBR"/>
    <property type="match status" value="1"/>
</dbReference>
<dbReference type="Gene3D" id="3.30.70.330">
    <property type="match status" value="1"/>
</dbReference>
<dbReference type="Pfam" id="PF01485">
    <property type="entry name" value="IBR"/>
    <property type="match status" value="1"/>
</dbReference>
<dbReference type="Pfam" id="PF05743">
    <property type="entry name" value="UEV"/>
    <property type="match status" value="1"/>
</dbReference>
<dbReference type="GO" id="GO:0061630">
    <property type="term" value="F:ubiquitin protein ligase activity"/>
    <property type="evidence" value="ECO:0007669"/>
    <property type="project" value="TreeGrafter"/>
</dbReference>
<dbReference type="InterPro" id="IPR047540">
    <property type="entry name" value="BRcat_RBR_RNF31-like"/>
</dbReference>
<evidence type="ECO:0000256" key="6">
    <source>
        <dbReference type="ARBA" id="ARBA00022833"/>
    </source>
</evidence>
<keyword evidence="8" id="KW-0694">RNA-binding</keyword>
<feature type="domain" description="RING-type" evidence="9">
    <location>
        <begin position="486"/>
        <end position="535"/>
    </location>
</feature>
<dbReference type="GO" id="GO:1990450">
    <property type="term" value="F:linear polyubiquitin binding"/>
    <property type="evidence" value="ECO:0007669"/>
    <property type="project" value="TreeGrafter"/>
</dbReference>
<dbReference type="AlphaFoldDB" id="A0A401PA19"/>
<proteinExistence type="predicted"/>
<evidence type="ECO:0000259" key="11">
    <source>
        <dbReference type="PROSITE" id="PS51322"/>
    </source>
</evidence>
<dbReference type="GO" id="GO:0070530">
    <property type="term" value="F:K63-linked polyubiquitin modification-dependent protein binding"/>
    <property type="evidence" value="ECO:0007669"/>
    <property type="project" value="TreeGrafter"/>
</dbReference>
<dbReference type="SUPFAM" id="SSF54495">
    <property type="entry name" value="UBC-like"/>
    <property type="match status" value="1"/>
</dbReference>
<dbReference type="InterPro" id="IPR047541">
    <property type="entry name" value="RNF31_RBR_mRING-HC-like"/>
</dbReference>
<dbReference type="PROSITE" id="PS50102">
    <property type="entry name" value="RRM"/>
    <property type="match status" value="1"/>
</dbReference>
<feature type="domain" description="UEV" evidence="11">
    <location>
        <begin position="15"/>
        <end position="161"/>
    </location>
</feature>
<dbReference type="InterPro" id="IPR041031">
    <property type="entry name" value="RNF31_C"/>
</dbReference>
<dbReference type="GO" id="GO:0008270">
    <property type="term" value="F:zinc ion binding"/>
    <property type="evidence" value="ECO:0007669"/>
    <property type="project" value="UniProtKB-KW"/>
</dbReference>
<feature type="domain" description="RING-type" evidence="12">
    <location>
        <begin position="482"/>
        <end position="718"/>
    </location>
</feature>
<evidence type="ECO:0000256" key="8">
    <source>
        <dbReference type="PROSITE-ProRule" id="PRU00176"/>
    </source>
</evidence>
<dbReference type="SUPFAM" id="SSF57850">
    <property type="entry name" value="RING/U-box"/>
    <property type="match status" value="3"/>
</dbReference>
<dbReference type="GO" id="GO:0071797">
    <property type="term" value="C:LUBAC complex"/>
    <property type="evidence" value="ECO:0007669"/>
    <property type="project" value="InterPro"/>
</dbReference>
<keyword evidence="5" id="KW-0833">Ubl conjugation pathway</keyword>
<dbReference type="GO" id="GO:0036435">
    <property type="term" value="F:K48-linked polyubiquitin modification-dependent protein binding"/>
    <property type="evidence" value="ECO:0007669"/>
    <property type="project" value="TreeGrafter"/>
</dbReference>
<dbReference type="InterPro" id="IPR016135">
    <property type="entry name" value="UBQ-conjugating_enzyme/RWD"/>
</dbReference>
<dbReference type="Pfam" id="PF23085">
    <property type="entry name" value="RRM_PARP14_3"/>
    <property type="match status" value="1"/>
</dbReference>
<dbReference type="GO" id="GO:0015031">
    <property type="term" value="P:protein transport"/>
    <property type="evidence" value="ECO:0007669"/>
    <property type="project" value="InterPro"/>
</dbReference>
<dbReference type="Pfam" id="PF22191">
    <property type="entry name" value="IBR_1"/>
    <property type="match status" value="1"/>
</dbReference>
<evidence type="ECO:0000256" key="3">
    <source>
        <dbReference type="ARBA" id="ARBA00022737"/>
    </source>
</evidence>
<dbReference type="PROSITE" id="PS51873">
    <property type="entry name" value="TRIAD"/>
    <property type="match status" value="1"/>
</dbReference>
<comment type="caution">
    <text evidence="13">The sequence shown here is derived from an EMBL/GenBank/DDBJ whole genome shotgun (WGS) entry which is preliminary data.</text>
</comment>
<feature type="domain" description="RRM" evidence="10">
    <location>
        <begin position="321"/>
        <end position="405"/>
    </location>
</feature>
<dbReference type="CDD" id="cd20351">
    <property type="entry name" value="Rcat_RBR_HOIP"/>
    <property type="match status" value="1"/>
</dbReference>
<dbReference type="OrthoDB" id="9978677at2759"/>
<dbReference type="Gene3D" id="3.30.40.10">
    <property type="entry name" value="Zinc/RING finger domain, C3HC4 (zinc finger)"/>
    <property type="match status" value="1"/>
</dbReference>